<protein>
    <recommendedName>
        <fullName evidence="3">PiggyBac transposable element-derived protein domain-containing protein</fullName>
    </recommendedName>
</protein>
<accession>A0ABY6TUU0</accession>
<proteinExistence type="predicted"/>
<evidence type="ECO:0000313" key="1">
    <source>
        <dbReference type="EMBL" id="VUC22430.1"/>
    </source>
</evidence>
<evidence type="ECO:0000313" key="2">
    <source>
        <dbReference type="Proteomes" id="UP000766486"/>
    </source>
</evidence>
<keyword evidence="2" id="KW-1185">Reference proteome</keyword>
<comment type="caution">
    <text evidence="1">The sequence shown here is derived from an EMBL/GenBank/DDBJ whole genome shotgun (WGS) entry which is preliminary data.</text>
</comment>
<sequence>MAETERLGLKTFNEENRFYNSVYRKGATLLIEQHIPPPPFGGGYDDKSLPRKEAYFEEGETLTQLQWCTQHPPLETEPPADARRHTMEILDVVAGGTQKPAQLVKCQLDGGKEVFMAKIYDPLFHRGYSVDTTFWADSAYSKEAAVYEGIKRRGDDGRLSPKYHGSWTSNLPVDDASVPARTRPVRMILMEYIEAPNFAAILKEKRQTLLTDQERL</sequence>
<organism evidence="1 2">
    <name type="scientific">Bionectria ochroleuca</name>
    <name type="common">Gliocladium roseum</name>
    <dbReference type="NCBI Taxonomy" id="29856"/>
    <lineage>
        <taxon>Eukaryota</taxon>
        <taxon>Fungi</taxon>
        <taxon>Dikarya</taxon>
        <taxon>Ascomycota</taxon>
        <taxon>Pezizomycotina</taxon>
        <taxon>Sordariomycetes</taxon>
        <taxon>Hypocreomycetidae</taxon>
        <taxon>Hypocreales</taxon>
        <taxon>Bionectriaceae</taxon>
        <taxon>Clonostachys</taxon>
    </lineage>
</organism>
<dbReference type="EMBL" id="CABFNS010000583">
    <property type="protein sequence ID" value="VUC22430.1"/>
    <property type="molecule type" value="Genomic_DNA"/>
</dbReference>
<evidence type="ECO:0008006" key="3">
    <source>
        <dbReference type="Google" id="ProtNLM"/>
    </source>
</evidence>
<name>A0ABY6TUU0_BIOOC</name>
<reference evidence="1 2" key="1">
    <citation type="submission" date="2019-06" db="EMBL/GenBank/DDBJ databases">
        <authorList>
            <person name="Broberg M."/>
        </authorList>
    </citation>
    <scope>NUCLEOTIDE SEQUENCE [LARGE SCALE GENOMIC DNA]</scope>
</reference>
<dbReference type="Proteomes" id="UP000766486">
    <property type="component" value="Unassembled WGS sequence"/>
</dbReference>
<gene>
    <name evidence="1" type="ORF">CLO192961_LOCUS85529</name>
</gene>